<comment type="caution">
    <text evidence="1">The sequence shown here is derived from an EMBL/GenBank/DDBJ whole genome shotgun (WGS) entry which is preliminary data.</text>
</comment>
<keyword evidence="2" id="KW-1185">Reference proteome</keyword>
<evidence type="ECO:0000313" key="2">
    <source>
        <dbReference type="Proteomes" id="UP001241377"/>
    </source>
</evidence>
<name>A0ACC2WEM7_9TREE</name>
<organism evidence="1 2">
    <name type="scientific">Naganishia cerealis</name>
    <dbReference type="NCBI Taxonomy" id="610337"/>
    <lineage>
        <taxon>Eukaryota</taxon>
        <taxon>Fungi</taxon>
        <taxon>Dikarya</taxon>
        <taxon>Basidiomycota</taxon>
        <taxon>Agaricomycotina</taxon>
        <taxon>Tremellomycetes</taxon>
        <taxon>Filobasidiales</taxon>
        <taxon>Filobasidiaceae</taxon>
        <taxon>Naganishia</taxon>
    </lineage>
</organism>
<accession>A0ACC2WEM7</accession>
<dbReference type="Proteomes" id="UP001241377">
    <property type="component" value="Unassembled WGS sequence"/>
</dbReference>
<evidence type="ECO:0000313" key="1">
    <source>
        <dbReference type="EMBL" id="KAJ9109654.1"/>
    </source>
</evidence>
<gene>
    <name evidence="1" type="ORF">QFC19_002095</name>
</gene>
<proteinExistence type="predicted"/>
<protein>
    <submittedName>
        <fullName evidence="1">Uncharacterized protein</fullName>
    </submittedName>
</protein>
<sequence length="509" mass="57629">MSSPKPLVSSVSVLSASNAANKLKPRSKPKPLAGDPPTSTTEKENQDPQSSEDSERGRPSACVFVASLCSTTADDDLCVSVTNLFEKWGKITRVKVLRDTRNRPYAFVQYTNDKDAAAAIKEAQGAFLDSRKIRCEPAKVNRTLFLLLPRPIANDDITKSLGEFGPIERLVSSMYFTNPEKSPSPFSKGWYCQFVYRDDAITAFASLSESDKFSIEWAQNIDTLKAAQLGDSIKPKFDRCAIFIGQLSSDTTEKELRERFKPHGEIESLSIINNRDFNTFAFLRYTTERSAAKAVEAENHSLFKRRTMHVQFREFGSTKKFNYSANGVALAPPPIRFGRKLATVRERTPANHLQRDGGRNFERGQGDGRGPERVNEHRRLDRRSDGGHRANESRYEGRYEGRSEADRNPGRGHENQRWNRAPREYGSYAPPYSSEPYAQVTPNKYGPLSPEAQRFNRRLNGSYPNDMDSRNPAPTTPFYYYVPDTLYYGGYPYYLPGMYSQDEQKGKEV</sequence>
<dbReference type="EMBL" id="JASBWR010000017">
    <property type="protein sequence ID" value="KAJ9109654.1"/>
    <property type="molecule type" value="Genomic_DNA"/>
</dbReference>
<reference evidence="1" key="1">
    <citation type="submission" date="2023-04" db="EMBL/GenBank/DDBJ databases">
        <title>Draft Genome sequencing of Naganishia species isolated from polar environments using Oxford Nanopore Technology.</title>
        <authorList>
            <person name="Leo P."/>
            <person name="Venkateswaran K."/>
        </authorList>
    </citation>
    <scope>NUCLEOTIDE SEQUENCE</scope>
    <source>
        <strain evidence="1">MNA-CCFEE 5261</strain>
    </source>
</reference>